<dbReference type="RefSeq" id="WP_215240123.1">
    <property type="nucleotide sequence ID" value="NZ_CAJRAF010000002.1"/>
</dbReference>
<evidence type="ECO:0000313" key="3">
    <source>
        <dbReference type="EMBL" id="CAG5005795.1"/>
    </source>
</evidence>
<dbReference type="FunFam" id="2.40.50.100:FF:000003">
    <property type="entry name" value="Acetyl-CoA carboxylase biotin carboxyl carrier protein"/>
    <property type="match status" value="1"/>
</dbReference>
<dbReference type="Gene3D" id="2.40.50.100">
    <property type="match status" value="1"/>
</dbReference>
<organism evidence="3 4">
    <name type="scientific">Dyadobacter helix</name>
    <dbReference type="NCBI Taxonomy" id="2822344"/>
    <lineage>
        <taxon>Bacteria</taxon>
        <taxon>Pseudomonadati</taxon>
        <taxon>Bacteroidota</taxon>
        <taxon>Cytophagia</taxon>
        <taxon>Cytophagales</taxon>
        <taxon>Spirosomataceae</taxon>
        <taxon>Dyadobacter</taxon>
    </lineage>
</organism>
<reference evidence="3" key="1">
    <citation type="submission" date="2021-04" db="EMBL/GenBank/DDBJ databases">
        <authorList>
            <person name="Rodrigo-Torres L."/>
            <person name="Arahal R. D."/>
            <person name="Lucena T."/>
        </authorList>
    </citation>
    <scope>NUCLEOTIDE SEQUENCE</scope>
    <source>
        <strain evidence="3">CECT 9275</strain>
    </source>
</reference>
<dbReference type="InterPro" id="IPR001882">
    <property type="entry name" value="Biotin_BS"/>
</dbReference>
<sequence length="171" mass="18811">MLKVQVTGPGSEQSTVFEITSDNGLSKIDNLLFTGDIVSVSDNHFHVIWNHQSYNVEITERDEKTKTCRLIINGKEVLATAKDQFDLLLEGMGIQANDGQKINNIKAPMPGLIQSVMVREGDEVQKGDTLLVLVAMKMENVIKSSGSGQVKNIRVAAGEIVEKNQVLLEFL</sequence>
<evidence type="ECO:0000256" key="1">
    <source>
        <dbReference type="ARBA" id="ARBA00023267"/>
    </source>
</evidence>
<evidence type="ECO:0000259" key="2">
    <source>
        <dbReference type="PROSITE" id="PS50968"/>
    </source>
</evidence>
<dbReference type="CDD" id="cd06850">
    <property type="entry name" value="biotinyl_domain"/>
    <property type="match status" value="1"/>
</dbReference>
<dbReference type="PANTHER" id="PTHR45266:SF3">
    <property type="entry name" value="OXALOACETATE DECARBOXYLASE ALPHA CHAIN"/>
    <property type="match status" value="1"/>
</dbReference>
<evidence type="ECO:0000313" key="4">
    <source>
        <dbReference type="Proteomes" id="UP000680038"/>
    </source>
</evidence>
<comment type="caution">
    <text evidence="3">The sequence shown here is derived from an EMBL/GenBank/DDBJ whole genome shotgun (WGS) entry which is preliminary data.</text>
</comment>
<dbReference type="PROSITE" id="PS50968">
    <property type="entry name" value="BIOTINYL_LIPOYL"/>
    <property type="match status" value="1"/>
</dbReference>
<name>A0A916N6W6_9BACT</name>
<dbReference type="InterPro" id="IPR050709">
    <property type="entry name" value="Biotin_Carboxyl_Carrier/Decarb"/>
</dbReference>
<protein>
    <recommendedName>
        <fullName evidence="2">Lipoyl-binding domain-containing protein</fullName>
    </recommendedName>
</protein>
<gene>
    <name evidence="3" type="ORF">DYBT9275_03654</name>
</gene>
<keyword evidence="1" id="KW-0092">Biotin</keyword>
<feature type="domain" description="Lipoyl-binding" evidence="2">
    <location>
        <begin position="102"/>
        <end position="171"/>
    </location>
</feature>
<accession>A0A916N6W6</accession>
<dbReference type="Pfam" id="PF00364">
    <property type="entry name" value="Biotin_lipoyl"/>
    <property type="match status" value="1"/>
</dbReference>
<keyword evidence="4" id="KW-1185">Reference proteome</keyword>
<proteinExistence type="predicted"/>
<dbReference type="Proteomes" id="UP000680038">
    <property type="component" value="Unassembled WGS sequence"/>
</dbReference>
<dbReference type="PROSITE" id="PS00188">
    <property type="entry name" value="BIOTIN"/>
    <property type="match status" value="1"/>
</dbReference>
<dbReference type="InterPro" id="IPR011053">
    <property type="entry name" value="Single_hybrid_motif"/>
</dbReference>
<dbReference type="EMBL" id="CAJRAF010000002">
    <property type="protein sequence ID" value="CAG5005795.1"/>
    <property type="molecule type" value="Genomic_DNA"/>
</dbReference>
<dbReference type="AlphaFoldDB" id="A0A916N6W6"/>
<dbReference type="InterPro" id="IPR000089">
    <property type="entry name" value="Biotin_lipoyl"/>
</dbReference>
<dbReference type="PANTHER" id="PTHR45266">
    <property type="entry name" value="OXALOACETATE DECARBOXYLASE ALPHA CHAIN"/>
    <property type="match status" value="1"/>
</dbReference>
<dbReference type="SUPFAM" id="SSF51230">
    <property type="entry name" value="Single hybrid motif"/>
    <property type="match status" value="1"/>
</dbReference>